<dbReference type="SUPFAM" id="SSF52172">
    <property type="entry name" value="CheY-like"/>
    <property type="match status" value="1"/>
</dbReference>
<evidence type="ECO:0000256" key="1">
    <source>
        <dbReference type="ARBA" id="ARBA00022553"/>
    </source>
</evidence>
<dbReference type="RefSeq" id="WP_136734022.1">
    <property type="nucleotide sequence ID" value="NZ_SWDB01000001.1"/>
</dbReference>
<dbReference type="PRINTS" id="PR00038">
    <property type="entry name" value="HTHLUXR"/>
</dbReference>
<evidence type="ECO:0000259" key="4">
    <source>
        <dbReference type="PROSITE" id="PS50043"/>
    </source>
</evidence>
<dbReference type="InterPro" id="IPR001789">
    <property type="entry name" value="Sig_transdc_resp-reg_receiver"/>
</dbReference>
<dbReference type="InterPro" id="IPR051015">
    <property type="entry name" value="EvgA-like"/>
</dbReference>
<protein>
    <submittedName>
        <fullName evidence="6">Response regulator transcription factor</fullName>
    </submittedName>
</protein>
<accession>A0A4U1BCB7</accession>
<dbReference type="OrthoDB" id="9814495at2"/>
<keyword evidence="7" id="KW-1185">Reference proteome</keyword>
<dbReference type="InterPro" id="IPR016032">
    <property type="entry name" value="Sig_transdc_resp-reg_C-effctor"/>
</dbReference>
<dbReference type="PROSITE" id="PS50043">
    <property type="entry name" value="HTH_LUXR_2"/>
    <property type="match status" value="1"/>
</dbReference>
<dbReference type="Gene3D" id="1.10.10.10">
    <property type="entry name" value="Winged helix-like DNA-binding domain superfamily/Winged helix DNA-binding domain"/>
    <property type="match status" value="1"/>
</dbReference>
<sequence>MTSAHIVIADDHPLFIFAMQEKIKRIWPEVIFASASNYQQLFRILEQQEASLDLLILDLAMPGCEGMQGVDYITEHYASLPVIVVSGHDDFASRQHCLAQGVVDFISKTEADSVLLKLISQSVFADMKNINSINQDAPETDLFPSLTASQQKVLVLMADGLSNKAIARKLDVSEKTVRVHASAIFKQLGVENRTQAAIKYKQFGTLHADS</sequence>
<dbReference type="SMART" id="SM00448">
    <property type="entry name" value="REC"/>
    <property type="match status" value="1"/>
</dbReference>
<dbReference type="CDD" id="cd06170">
    <property type="entry name" value="LuxR_C_like"/>
    <property type="match status" value="1"/>
</dbReference>
<keyword evidence="1 3" id="KW-0597">Phosphoprotein</keyword>
<dbReference type="SMART" id="SM00421">
    <property type="entry name" value="HTH_LUXR"/>
    <property type="match status" value="1"/>
</dbReference>
<gene>
    <name evidence="6" type="ORF">E8M12_00040</name>
</gene>
<feature type="domain" description="HTH luxR-type" evidence="4">
    <location>
        <begin position="139"/>
        <end position="204"/>
    </location>
</feature>
<evidence type="ECO:0000313" key="6">
    <source>
        <dbReference type="EMBL" id="TKB47834.1"/>
    </source>
</evidence>
<dbReference type="AlphaFoldDB" id="A0A4U1BCB7"/>
<dbReference type="PANTHER" id="PTHR45566">
    <property type="entry name" value="HTH-TYPE TRANSCRIPTIONAL REGULATOR YHJB-RELATED"/>
    <property type="match status" value="1"/>
</dbReference>
<evidence type="ECO:0000256" key="3">
    <source>
        <dbReference type="PROSITE-ProRule" id="PRU00169"/>
    </source>
</evidence>
<dbReference type="Proteomes" id="UP000307999">
    <property type="component" value="Unassembled WGS sequence"/>
</dbReference>
<evidence type="ECO:0000313" key="7">
    <source>
        <dbReference type="Proteomes" id="UP000307999"/>
    </source>
</evidence>
<keyword evidence="2" id="KW-0238">DNA-binding</keyword>
<dbReference type="EMBL" id="SWDB01000001">
    <property type="protein sequence ID" value="TKB47834.1"/>
    <property type="molecule type" value="Genomic_DNA"/>
</dbReference>
<dbReference type="InterPro" id="IPR058245">
    <property type="entry name" value="NreC/VraR/RcsB-like_REC"/>
</dbReference>
<dbReference type="PROSITE" id="PS50110">
    <property type="entry name" value="RESPONSE_REGULATORY"/>
    <property type="match status" value="1"/>
</dbReference>
<dbReference type="CDD" id="cd17535">
    <property type="entry name" value="REC_NarL-like"/>
    <property type="match status" value="1"/>
</dbReference>
<comment type="caution">
    <text evidence="6">The sequence shown here is derived from an EMBL/GenBank/DDBJ whole genome shotgun (WGS) entry which is preliminary data.</text>
</comment>
<dbReference type="Pfam" id="PF00196">
    <property type="entry name" value="GerE"/>
    <property type="match status" value="1"/>
</dbReference>
<name>A0A4U1BCB7_9GAMM</name>
<dbReference type="InterPro" id="IPR011006">
    <property type="entry name" value="CheY-like_superfamily"/>
</dbReference>
<evidence type="ECO:0000256" key="2">
    <source>
        <dbReference type="ARBA" id="ARBA00023125"/>
    </source>
</evidence>
<dbReference type="PANTHER" id="PTHR45566:SF1">
    <property type="entry name" value="HTH-TYPE TRANSCRIPTIONAL REGULATOR YHJB-RELATED"/>
    <property type="match status" value="1"/>
</dbReference>
<dbReference type="Pfam" id="PF00072">
    <property type="entry name" value="Response_reg"/>
    <property type="match status" value="1"/>
</dbReference>
<dbReference type="GO" id="GO:0000160">
    <property type="term" value="P:phosphorelay signal transduction system"/>
    <property type="evidence" value="ECO:0007669"/>
    <property type="project" value="InterPro"/>
</dbReference>
<dbReference type="SUPFAM" id="SSF46894">
    <property type="entry name" value="C-terminal effector domain of the bipartite response regulators"/>
    <property type="match status" value="1"/>
</dbReference>
<organism evidence="6 7">
    <name type="scientific">Thalassotalea mangrovi</name>
    <dbReference type="NCBI Taxonomy" id="2572245"/>
    <lineage>
        <taxon>Bacteria</taxon>
        <taxon>Pseudomonadati</taxon>
        <taxon>Pseudomonadota</taxon>
        <taxon>Gammaproteobacteria</taxon>
        <taxon>Alteromonadales</taxon>
        <taxon>Colwelliaceae</taxon>
        <taxon>Thalassotalea</taxon>
    </lineage>
</organism>
<evidence type="ECO:0000259" key="5">
    <source>
        <dbReference type="PROSITE" id="PS50110"/>
    </source>
</evidence>
<dbReference type="GO" id="GO:0006355">
    <property type="term" value="P:regulation of DNA-templated transcription"/>
    <property type="evidence" value="ECO:0007669"/>
    <property type="project" value="InterPro"/>
</dbReference>
<proteinExistence type="predicted"/>
<dbReference type="InterPro" id="IPR000792">
    <property type="entry name" value="Tscrpt_reg_LuxR_C"/>
</dbReference>
<reference evidence="6 7" key="1">
    <citation type="submission" date="2019-04" db="EMBL/GenBank/DDBJ databases">
        <title>Thalassotalea guangxiensis sp. nov., isolated from sediment of the coastal wetland.</title>
        <authorList>
            <person name="Zheng S."/>
            <person name="Zhang D."/>
        </authorList>
    </citation>
    <scope>NUCLEOTIDE SEQUENCE [LARGE SCALE GENOMIC DNA]</scope>
    <source>
        <strain evidence="6 7">ZS-4</strain>
    </source>
</reference>
<dbReference type="InterPro" id="IPR036388">
    <property type="entry name" value="WH-like_DNA-bd_sf"/>
</dbReference>
<dbReference type="Gene3D" id="3.40.50.2300">
    <property type="match status" value="1"/>
</dbReference>
<feature type="modified residue" description="4-aspartylphosphate" evidence="3">
    <location>
        <position position="58"/>
    </location>
</feature>
<feature type="domain" description="Response regulatory" evidence="5">
    <location>
        <begin position="5"/>
        <end position="123"/>
    </location>
</feature>
<dbReference type="GO" id="GO:0003677">
    <property type="term" value="F:DNA binding"/>
    <property type="evidence" value="ECO:0007669"/>
    <property type="project" value="UniProtKB-KW"/>
</dbReference>